<dbReference type="OrthoDB" id="4512558at2"/>
<proteinExistence type="predicted"/>
<reference evidence="1 2" key="1">
    <citation type="submission" date="2018-02" db="EMBL/GenBank/DDBJ databases">
        <title>8 Nocardia nova and 1 Nocardia cyriacigeorgica strain used for evolution to TMP-SMX.</title>
        <authorList>
            <person name="Mehta H."/>
            <person name="Weng J."/>
            <person name="Shamoo Y."/>
        </authorList>
    </citation>
    <scope>NUCLEOTIDE SEQUENCE [LARGE SCALE GENOMIC DNA]</scope>
    <source>
        <strain evidence="1 2">MDA3139</strain>
    </source>
</reference>
<gene>
    <name evidence="1" type="ORF">C5E45_02930</name>
</gene>
<protein>
    <submittedName>
        <fullName evidence="1">Uncharacterized protein</fullName>
    </submittedName>
</protein>
<organism evidence="1 2">
    <name type="scientific">Nocardia nova</name>
    <dbReference type="NCBI Taxonomy" id="37330"/>
    <lineage>
        <taxon>Bacteria</taxon>
        <taxon>Bacillati</taxon>
        <taxon>Actinomycetota</taxon>
        <taxon>Actinomycetes</taxon>
        <taxon>Mycobacteriales</taxon>
        <taxon>Nocardiaceae</taxon>
        <taxon>Nocardia</taxon>
    </lineage>
</organism>
<sequence length="146" mass="16101">MEGDRGEPDDYEWGGWCIAENGDTIRTAHLNDCVHEELWLYGDPHPSEEGLRAKPVSQWLRDHGFSPDAWNDIAFTAPSIEMWDALWGQFQHRTGIPDAMTAARIAERASVGPLTLGPQTTVTGRAVVALTERGRQTGGHRGALPI</sequence>
<dbReference type="EMBL" id="PSZC01000001">
    <property type="protein sequence ID" value="PPJ40052.1"/>
    <property type="molecule type" value="Genomic_DNA"/>
</dbReference>
<name>A0A2S6AXS6_9NOCA</name>
<dbReference type="RefSeq" id="WP_104373883.1">
    <property type="nucleotide sequence ID" value="NZ_PSZC01000001.1"/>
</dbReference>
<dbReference type="AlphaFoldDB" id="A0A2S6AXS6"/>
<accession>A0A2S6AXS6</accession>
<evidence type="ECO:0000313" key="2">
    <source>
        <dbReference type="Proteomes" id="UP000239874"/>
    </source>
</evidence>
<evidence type="ECO:0000313" key="1">
    <source>
        <dbReference type="EMBL" id="PPJ40052.1"/>
    </source>
</evidence>
<comment type="caution">
    <text evidence="1">The sequence shown here is derived from an EMBL/GenBank/DDBJ whole genome shotgun (WGS) entry which is preliminary data.</text>
</comment>
<dbReference type="Proteomes" id="UP000239874">
    <property type="component" value="Unassembled WGS sequence"/>
</dbReference>